<dbReference type="PANTHER" id="PTHR11108:SF1">
    <property type="entry name" value="FERROCHELATASE, MITOCHONDRIAL"/>
    <property type="match status" value="1"/>
</dbReference>
<evidence type="ECO:0000313" key="4">
    <source>
        <dbReference type="Proteomes" id="UP000729402"/>
    </source>
</evidence>
<dbReference type="PANTHER" id="PTHR11108">
    <property type="entry name" value="FERROCHELATASE"/>
    <property type="match status" value="1"/>
</dbReference>
<proteinExistence type="inferred from homology"/>
<dbReference type="GO" id="GO:0004325">
    <property type="term" value="F:ferrochelatase activity"/>
    <property type="evidence" value="ECO:0007669"/>
    <property type="project" value="InterPro"/>
</dbReference>
<evidence type="ECO:0000256" key="1">
    <source>
        <dbReference type="RuleBase" id="RU004185"/>
    </source>
</evidence>
<dbReference type="EMBL" id="JAAALK010000284">
    <property type="protein sequence ID" value="KAG8067906.1"/>
    <property type="molecule type" value="Genomic_DNA"/>
</dbReference>
<dbReference type="GO" id="GO:0005739">
    <property type="term" value="C:mitochondrion"/>
    <property type="evidence" value="ECO:0007669"/>
    <property type="project" value="TreeGrafter"/>
</dbReference>
<dbReference type="GO" id="GO:0006783">
    <property type="term" value="P:heme biosynthetic process"/>
    <property type="evidence" value="ECO:0007669"/>
    <property type="project" value="InterPro"/>
</dbReference>
<dbReference type="AlphaFoldDB" id="A0A8J5VQV9"/>
<comment type="similarity">
    <text evidence="1">Belongs to the ferrochelatase family.</text>
</comment>
<name>A0A8J5VQV9_ZIZPA</name>
<reference evidence="3" key="1">
    <citation type="journal article" date="2021" name="bioRxiv">
        <title>Whole Genome Assembly and Annotation of Northern Wild Rice, Zizania palustris L., Supports a Whole Genome Duplication in the Zizania Genus.</title>
        <authorList>
            <person name="Haas M."/>
            <person name="Kono T."/>
            <person name="Macchietto M."/>
            <person name="Millas R."/>
            <person name="McGilp L."/>
            <person name="Shao M."/>
            <person name="Duquette J."/>
            <person name="Hirsch C.N."/>
            <person name="Kimball J."/>
        </authorList>
    </citation>
    <scope>NUCLEOTIDE SEQUENCE</scope>
    <source>
        <tissue evidence="3">Fresh leaf tissue</tissue>
    </source>
</reference>
<evidence type="ECO:0000256" key="2">
    <source>
        <dbReference type="SAM" id="MobiDB-lite"/>
    </source>
</evidence>
<dbReference type="Proteomes" id="UP000729402">
    <property type="component" value="Unassembled WGS sequence"/>
</dbReference>
<comment type="caution">
    <text evidence="3">The sequence shown here is derived from an EMBL/GenBank/DDBJ whole genome shotgun (WGS) entry which is preliminary data.</text>
</comment>
<dbReference type="OrthoDB" id="1323at2759"/>
<sequence>MWSSSQAKASASGVIEAGPLESGPSHFPKRHAPRNSSSHSFLVPVVDCFPDGKLIIYPPFFIREAEARRKALWGKDIPAKIKWDGITKLVVLPLYLQFSISTSGSSLRLLEGIFREDEYLVNMQHTVIPSWYQREGYIETLIEKEHIEALDCYPLLSANISETLEESDVEYKELIGFRIWHQALGTRSCIRL</sequence>
<reference evidence="3" key="2">
    <citation type="submission" date="2021-02" db="EMBL/GenBank/DDBJ databases">
        <authorList>
            <person name="Kimball J.A."/>
            <person name="Haas M.W."/>
            <person name="Macchietto M."/>
            <person name="Kono T."/>
            <person name="Duquette J."/>
            <person name="Shao M."/>
        </authorList>
    </citation>
    <scope>NUCLEOTIDE SEQUENCE</scope>
    <source>
        <tissue evidence="3">Fresh leaf tissue</tissue>
    </source>
</reference>
<protein>
    <submittedName>
        <fullName evidence="3">Uncharacterized protein</fullName>
    </submittedName>
</protein>
<feature type="region of interest" description="Disordered" evidence="2">
    <location>
        <begin position="1"/>
        <end position="20"/>
    </location>
</feature>
<keyword evidence="4" id="KW-1185">Reference proteome</keyword>
<dbReference type="InterPro" id="IPR001015">
    <property type="entry name" value="Ferrochelatase"/>
</dbReference>
<dbReference type="Pfam" id="PF00762">
    <property type="entry name" value="Ferrochelatase"/>
    <property type="match status" value="1"/>
</dbReference>
<evidence type="ECO:0000313" key="3">
    <source>
        <dbReference type="EMBL" id="KAG8067906.1"/>
    </source>
</evidence>
<gene>
    <name evidence="3" type="ORF">GUJ93_ZPchr0005g15968</name>
</gene>
<accession>A0A8J5VQV9</accession>
<organism evidence="3 4">
    <name type="scientific">Zizania palustris</name>
    <name type="common">Northern wild rice</name>
    <dbReference type="NCBI Taxonomy" id="103762"/>
    <lineage>
        <taxon>Eukaryota</taxon>
        <taxon>Viridiplantae</taxon>
        <taxon>Streptophyta</taxon>
        <taxon>Embryophyta</taxon>
        <taxon>Tracheophyta</taxon>
        <taxon>Spermatophyta</taxon>
        <taxon>Magnoliopsida</taxon>
        <taxon>Liliopsida</taxon>
        <taxon>Poales</taxon>
        <taxon>Poaceae</taxon>
        <taxon>BOP clade</taxon>
        <taxon>Oryzoideae</taxon>
        <taxon>Oryzeae</taxon>
        <taxon>Zizaniinae</taxon>
        <taxon>Zizania</taxon>
    </lineage>
</organism>